<dbReference type="CDD" id="cd06170">
    <property type="entry name" value="LuxR_C_like"/>
    <property type="match status" value="1"/>
</dbReference>
<keyword evidence="1 3" id="KW-0597">Phosphoprotein</keyword>
<protein>
    <submittedName>
        <fullName evidence="6">DNA-binding response regulator</fullName>
    </submittedName>
</protein>
<dbReference type="PROSITE" id="PS50043">
    <property type="entry name" value="HTH_LUXR_2"/>
    <property type="match status" value="1"/>
</dbReference>
<sequence length="221" mass="24967">MAQSLKTKIVIVDDHPIMRKGLASTLETEPGYDVVRQYEKAEEVLSELDEVKPELIVVDVSLPGMNGIELVKNVIFRNPDQKMLMVSRHEESLYAERALRAGAKGYVMKFEPSDVLMKAVRKVLNGGIYVSEEISEKLLLNAMSGRKPVLESPVDILSDRELEVFELIGRGRSSNEIADQLHLAVKTIETYRSRIKEKMSYKNSTELVFNAVKWVESGEQV</sequence>
<dbReference type="CDD" id="cd17535">
    <property type="entry name" value="REC_NarL-like"/>
    <property type="match status" value="1"/>
</dbReference>
<accession>A0A316TXG0</accession>
<dbReference type="Pfam" id="PF00072">
    <property type="entry name" value="Response_reg"/>
    <property type="match status" value="1"/>
</dbReference>
<dbReference type="InterPro" id="IPR001789">
    <property type="entry name" value="Sig_transdc_resp-reg_receiver"/>
</dbReference>
<dbReference type="SMART" id="SM00448">
    <property type="entry name" value="REC"/>
    <property type="match status" value="1"/>
</dbReference>
<dbReference type="PANTHER" id="PTHR43214">
    <property type="entry name" value="TWO-COMPONENT RESPONSE REGULATOR"/>
    <property type="match status" value="1"/>
</dbReference>
<dbReference type="PROSITE" id="PS00622">
    <property type="entry name" value="HTH_LUXR_1"/>
    <property type="match status" value="1"/>
</dbReference>
<dbReference type="EMBL" id="QGGB01000003">
    <property type="protein sequence ID" value="PWN07304.1"/>
    <property type="molecule type" value="Genomic_DNA"/>
</dbReference>
<dbReference type="Pfam" id="PF00196">
    <property type="entry name" value="GerE"/>
    <property type="match status" value="1"/>
</dbReference>
<dbReference type="PRINTS" id="PR00038">
    <property type="entry name" value="HTHLUXR"/>
</dbReference>
<evidence type="ECO:0000259" key="5">
    <source>
        <dbReference type="PROSITE" id="PS50110"/>
    </source>
</evidence>
<dbReference type="InterPro" id="IPR039420">
    <property type="entry name" value="WalR-like"/>
</dbReference>
<dbReference type="Gene3D" id="3.40.50.2300">
    <property type="match status" value="1"/>
</dbReference>
<dbReference type="SUPFAM" id="SSF52172">
    <property type="entry name" value="CheY-like"/>
    <property type="match status" value="1"/>
</dbReference>
<dbReference type="InterPro" id="IPR011006">
    <property type="entry name" value="CheY-like_superfamily"/>
</dbReference>
<dbReference type="PANTHER" id="PTHR43214:SF43">
    <property type="entry name" value="TWO-COMPONENT RESPONSE REGULATOR"/>
    <property type="match status" value="1"/>
</dbReference>
<evidence type="ECO:0000313" key="7">
    <source>
        <dbReference type="Proteomes" id="UP000245533"/>
    </source>
</evidence>
<dbReference type="GO" id="GO:0006355">
    <property type="term" value="P:regulation of DNA-templated transcription"/>
    <property type="evidence" value="ECO:0007669"/>
    <property type="project" value="InterPro"/>
</dbReference>
<dbReference type="Proteomes" id="UP000245533">
    <property type="component" value="Unassembled WGS sequence"/>
</dbReference>
<dbReference type="AlphaFoldDB" id="A0A316TXG0"/>
<evidence type="ECO:0000256" key="1">
    <source>
        <dbReference type="ARBA" id="ARBA00022553"/>
    </source>
</evidence>
<organism evidence="6 7">
    <name type="scientific">Rhodohalobacter mucosus</name>
    <dbReference type="NCBI Taxonomy" id="2079485"/>
    <lineage>
        <taxon>Bacteria</taxon>
        <taxon>Pseudomonadati</taxon>
        <taxon>Balneolota</taxon>
        <taxon>Balneolia</taxon>
        <taxon>Balneolales</taxon>
        <taxon>Balneolaceae</taxon>
        <taxon>Rhodohalobacter</taxon>
    </lineage>
</organism>
<feature type="domain" description="Response regulatory" evidence="5">
    <location>
        <begin position="8"/>
        <end position="124"/>
    </location>
</feature>
<reference evidence="6 7" key="1">
    <citation type="submission" date="2018-05" db="EMBL/GenBank/DDBJ databases">
        <title>Rhodohalobacter halophilus gen. nov., sp. nov., a moderately halophilic member of the family Balneolaceae.</title>
        <authorList>
            <person name="Liu Z.-W."/>
        </authorList>
    </citation>
    <scope>NUCLEOTIDE SEQUENCE [LARGE SCALE GENOMIC DNA]</scope>
    <source>
        <strain evidence="6 7">8A47</strain>
    </source>
</reference>
<keyword evidence="2 6" id="KW-0238">DNA-binding</keyword>
<dbReference type="InterPro" id="IPR058245">
    <property type="entry name" value="NreC/VraR/RcsB-like_REC"/>
</dbReference>
<evidence type="ECO:0000313" key="6">
    <source>
        <dbReference type="EMBL" id="PWN07304.1"/>
    </source>
</evidence>
<dbReference type="SMART" id="SM00421">
    <property type="entry name" value="HTH_LUXR"/>
    <property type="match status" value="1"/>
</dbReference>
<dbReference type="InterPro" id="IPR000792">
    <property type="entry name" value="Tscrpt_reg_LuxR_C"/>
</dbReference>
<proteinExistence type="predicted"/>
<dbReference type="GO" id="GO:0000160">
    <property type="term" value="P:phosphorelay signal transduction system"/>
    <property type="evidence" value="ECO:0007669"/>
    <property type="project" value="InterPro"/>
</dbReference>
<keyword evidence="7" id="KW-1185">Reference proteome</keyword>
<gene>
    <name evidence="6" type="ORF">DDZ15_03280</name>
</gene>
<evidence type="ECO:0000256" key="2">
    <source>
        <dbReference type="ARBA" id="ARBA00023125"/>
    </source>
</evidence>
<dbReference type="GO" id="GO:0003677">
    <property type="term" value="F:DNA binding"/>
    <property type="evidence" value="ECO:0007669"/>
    <property type="project" value="UniProtKB-KW"/>
</dbReference>
<evidence type="ECO:0000256" key="3">
    <source>
        <dbReference type="PROSITE-ProRule" id="PRU00169"/>
    </source>
</evidence>
<comment type="caution">
    <text evidence="6">The sequence shown here is derived from an EMBL/GenBank/DDBJ whole genome shotgun (WGS) entry which is preliminary data.</text>
</comment>
<feature type="domain" description="HTH luxR-type" evidence="4">
    <location>
        <begin position="150"/>
        <end position="218"/>
    </location>
</feature>
<dbReference type="PROSITE" id="PS50110">
    <property type="entry name" value="RESPONSE_REGULATORY"/>
    <property type="match status" value="1"/>
</dbReference>
<name>A0A316TXG0_9BACT</name>
<feature type="modified residue" description="4-aspartylphosphate" evidence="3">
    <location>
        <position position="59"/>
    </location>
</feature>
<dbReference type="RefSeq" id="WP_109644860.1">
    <property type="nucleotide sequence ID" value="NZ_QGGB01000003.1"/>
</dbReference>
<dbReference type="InterPro" id="IPR016032">
    <property type="entry name" value="Sig_transdc_resp-reg_C-effctor"/>
</dbReference>
<dbReference type="OrthoDB" id="1013073at2"/>
<evidence type="ECO:0000259" key="4">
    <source>
        <dbReference type="PROSITE" id="PS50043"/>
    </source>
</evidence>
<dbReference type="SUPFAM" id="SSF46894">
    <property type="entry name" value="C-terminal effector domain of the bipartite response regulators"/>
    <property type="match status" value="1"/>
</dbReference>